<sequence length="145" mass="15794">MSMNLPSQRGRGRRAPMADINVTPLVDVMLVLLIIFMVTAPLLTAGVPVNLPDSRAKALDQDQAPVQISLDASGKMYVEDQEVTDAILPDVLQQIAAKTEAGKPPQVFLRADRTLDYGRVMRVMGELNLAGLNRVSLITVGDERK</sequence>
<keyword evidence="10" id="KW-0813">Transport</keyword>
<feature type="transmembrane region" description="Helical" evidence="11">
    <location>
        <begin position="21"/>
        <end position="43"/>
    </location>
</feature>
<comment type="caution">
    <text evidence="12">The sequence shown here is derived from an EMBL/GenBank/DDBJ whole genome shotgun (WGS) entry which is preliminary data.</text>
</comment>
<protein>
    <submittedName>
        <fullName evidence="12">Protein TolR</fullName>
    </submittedName>
</protein>
<dbReference type="Proteomes" id="UP001404104">
    <property type="component" value="Unassembled WGS sequence"/>
</dbReference>
<evidence type="ECO:0000256" key="8">
    <source>
        <dbReference type="ARBA" id="ARBA00023136"/>
    </source>
</evidence>
<gene>
    <name evidence="12" type="primary">tolR</name>
    <name evidence="12" type="ORF">ABC969_14610</name>
</gene>
<evidence type="ECO:0000256" key="4">
    <source>
        <dbReference type="ARBA" id="ARBA00022519"/>
    </source>
</evidence>
<dbReference type="Gene3D" id="3.30.420.270">
    <property type="match status" value="1"/>
</dbReference>
<organism evidence="12 13">
    <name type="scientific">Sphingomonas qilianensis</name>
    <dbReference type="NCBI Taxonomy" id="1736690"/>
    <lineage>
        <taxon>Bacteria</taxon>
        <taxon>Pseudomonadati</taxon>
        <taxon>Pseudomonadota</taxon>
        <taxon>Alphaproteobacteria</taxon>
        <taxon>Sphingomonadales</taxon>
        <taxon>Sphingomonadaceae</taxon>
        <taxon>Sphingomonas</taxon>
    </lineage>
</organism>
<keyword evidence="6 10" id="KW-0812">Transmembrane</keyword>
<evidence type="ECO:0000256" key="2">
    <source>
        <dbReference type="ARBA" id="ARBA00005811"/>
    </source>
</evidence>
<dbReference type="Pfam" id="PF02472">
    <property type="entry name" value="ExbD"/>
    <property type="match status" value="1"/>
</dbReference>
<name>A0ABU9XVR2_9SPHN</name>
<reference evidence="12 13" key="1">
    <citation type="submission" date="2024-05" db="EMBL/GenBank/DDBJ databases">
        <authorList>
            <person name="Liu Q."/>
            <person name="Xin Y.-H."/>
        </authorList>
    </citation>
    <scope>NUCLEOTIDE SEQUENCE [LARGE SCALE GENOMIC DNA]</scope>
    <source>
        <strain evidence="12 13">CGMCC 1.15349</strain>
    </source>
</reference>
<keyword evidence="3" id="KW-1003">Cell membrane</keyword>
<keyword evidence="13" id="KW-1185">Reference proteome</keyword>
<evidence type="ECO:0000256" key="11">
    <source>
        <dbReference type="SAM" id="Phobius"/>
    </source>
</evidence>
<keyword evidence="9" id="KW-0131">Cell cycle</keyword>
<keyword evidence="5" id="KW-0132">Cell division</keyword>
<evidence type="ECO:0000256" key="7">
    <source>
        <dbReference type="ARBA" id="ARBA00022989"/>
    </source>
</evidence>
<dbReference type="NCBIfam" id="TIGR02801">
    <property type="entry name" value="tolR"/>
    <property type="match status" value="1"/>
</dbReference>
<evidence type="ECO:0000313" key="13">
    <source>
        <dbReference type="Proteomes" id="UP001404104"/>
    </source>
</evidence>
<evidence type="ECO:0000256" key="10">
    <source>
        <dbReference type="RuleBase" id="RU003879"/>
    </source>
</evidence>
<keyword evidence="4" id="KW-0997">Cell inner membrane</keyword>
<dbReference type="InterPro" id="IPR003400">
    <property type="entry name" value="ExbD"/>
</dbReference>
<keyword evidence="7 11" id="KW-1133">Transmembrane helix</keyword>
<dbReference type="RefSeq" id="WP_345865895.1">
    <property type="nucleotide sequence ID" value="NZ_JBDIMF010000007.1"/>
</dbReference>
<dbReference type="EMBL" id="JBDIMF010000007">
    <property type="protein sequence ID" value="MEN2787646.1"/>
    <property type="molecule type" value="Genomic_DNA"/>
</dbReference>
<comment type="similarity">
    <text evidence="2 10">Belongs to the ExbD/TolR family.</text>
</comment>
<evidence type="ECO:0000256" key="1">
    <source>
        <dbReference type="ARBA" id="ARBA00004162"/>
    </source>
</evidence>
<evidence type="ECO:0000313" key="12">
    <source>
        <dbReference type="EMBL" id="MEN2787646.1"/>
    </source>
</evidence>
<accession>A0ABU9XVR2</accession>
<evidence type="ECO:0000256" key="3">
    <source>
        <dbReference type="ARBA" id="ARBA00022475"/>
    </source>
</evidence>
<evidence type="ECO:0000256" key="9">
    <source>
        <dbReference type="ARBA" id="ARBA00023306"/>
    </source>
</evidence>
<keyword evidence="10" id="KW-0653">Protein transport</keyword>
<evidence type="ECO:0000256" key="5">
    <source>
        <dbReference type="ARBA" id="ARBA00022618"/>
    </source>
</evidence>
<comment type="subcellular location">
    <subcellularLocation>
        <location evidence="1">Cell membrane</location>
        <topology evidence="1">Single-pass membrane protein</topology>
    </subcellularLocation>
    <subcellularLocation>
        <location evidence="10">Cell membrane</location>
        <topology evidence="10">Single-pass type II membrane protein</topology>
    </subcellularLocation>
</comment>
<evidence type="ECO:0000256" key="6">
    <source>
        <dbReference type="ARBA" id="ARBA00022692"/>
    </source>
</evidence>
<dbReference type="InterPro" id="IPR014168">
    <property type="entry name" value="Tol-Pal_TolR"/>
</dbReference>
<proteinExistence type="inferred from homology"/>
<dbReference type="PANTHER" id="PTHR30558:SF7">
    <property type="entry name" value="TOL-PAL SYSTEM PROTEIN TOLR"/>
    <property type="match status" value="1"/>
</dbReference>
<keyword evidence="8 11" id="KW-0472">Membrane</keyword>
<dbReference type="PANTHER" id="PTHR30558">
    <property type="entry name" value="EXBD MEMBRANE COMPONENT OF PMF-DRIVEN MACROMOLECULE IMPORT SYSTEM"/>
    <property type="match status" value="1"/>
</dbReference>